<dbReference type="Proteomes" id="UP000004457">
    <property type="component" value="Unassembled WGS sequence"/>
</dbReference>
<reference evidence="1 2" key="1">
    <citation type="submission" date="2009-01" db="EMBL/GenBank/DDBJ databases">
        <authorList>
            <person name="Fulton L."/>
            <person name="Clifton S."/>
            <person name="Chinwalla A.T."/>
            <person name="Mitreva M."/>
            <person name="Sodergren E."/>
            <person name="Weinstock G."/>
            <person name="Clifton S."/>
            <person name="Dooling D.J."/>
            <person name="Fulton B."/>
            <person name="Minx P."/>
            <person name="Pepin K.H."/>
            <person name="Johnson M."/>
            <person name="Bhonagiri V."/>
            <person name="Nash W.E."/>
            <person name="Mardis E.R."/>
            <person name="Wilson R.K."/>
        </authorList>
    </citation>
    <scope>NUCLEOTIDE SEQUENCE [LARGE SCALE GENOMIC DNA]</scope>
    <source>
        <strain evidence="1 2">NRL30031/H210</strain>
    </source>
</reference>
<name>C0EKI8_NEIFL</name>
<comment type="caution">
    <text evidence="1">The sequence shown here is derived from an EMBL/GenBank/DDBJ whole genome shotgun (WGS) entry which is preliminary data.</text>
</comment>
<accession>C0EKI8</accession>
<organism evidence="1 2">
    <name type="scientific">Neisseria flavescens NRL30031/H210</name>
    <dbReference type="NCBI Taxonomy" id="546264"/>
    <lineage>
        <taxon>Bacteria</taxon>
        <taxon>Pseudomonadati</taxon>
        <taxon>Pseudomonadota</taxon>
        <taxon>Betaproteobacteria</taxon>
        <taxon>Neisseriales</taxon>
        <taxon>Neisseriaceae</taxon>
        <taxon>Neisseria</taxon>
    </lineage>
</organism>
<gene>
    <name evidence="1" type="ORF">NEIFLAOT_00432</name>
</gene>
<evidence type="ECO:0000313" key="2">
    <source>
        <dbReference type="Proteomes" id="UP000004457"/>
    </source>
</evidence>
<sequence>MEIYYLKSMINFFKIQICFFTTLYQFTHQSRYFVAFIPTIRS</sequence>
<evidence type="ECO:0000313" key="1">
    <source>
        <dbReference type="EMBL" id="EEG34454.1"/>
    </source>
</evidence>
<keyword evidence="2" id="KW-1185">Reference proteome</keyword>
<dbReference type="EMBL" id="ACEN01000010">
    <property type="protein sequence ID" value="EEG34454.1"/>
    <property type="molecule type" value="Genomic_DNA"/>
</dbReference>
<protein>
    <submittedName>
        <fullName evidence="1">Uncharacterized protein</fullName>
    </submittedName>
</protein>
<proteinExistence type="predicted"/>
<dbReference type="AlphaFoldDB" id="C0EKI8"/>